<dbReference type="InterPro" id="IPR019546">
    <property type="entry name" value="TAT_signal_bac_arc"/>
</dbReference>
<dbReference type="PANTHER" id="PTHR31956:SF1">
    <property type="entry name" value="NON-SPECIFIC PHOSPHOLIPASE C1"/>
    <property type="match status" value="1"/>
</dbReference>
<dbReference type="EC" id="3.1.4.3" evidence="2"/>
<dbReference type="Pfam" id="PF04185">
    <property type="entry name" value="Phosphoesterase"/>
    <property type="match status" value="2"/>
</dbReference>
<dbReference type="Pfam" id="PF05506">
    <property type="entry name" value="PLipase_C_C"/>
    <property type="match status" value="2"/>
</dbReference>
<dbReference type="Gene3D" id="3.40.720.10">
    <property type="entry name" value="Alkaline Phosphatase, subunit A"/>
    <property type="match status" value="2"/>
</dbReference>
<evidence type="ECO:0000256" key="2">
    <source>
        <dbReference type="ARBA" id="ARBA00012018"/>
    </source>
</evidence>
<evidence type="ECO:0000256" key="4">
    <source>
        <dbReference type="SAM" id="Coils"/>
    </source>
</evidence>
<dbReference type="GO" id="GO:0016042">
    <property type="term" value="P:lipid catabolic process"/>
    <property type="evidence" value="ECO:0007669"/>
    <property type="project" value="InterPro"/>
</dbReference>
<evidence type="ECO:0000256" key="3">
    <source>
        <dbReference type="ARBA" id="ARBA00022801"/>
    </source>
</evidence>
<evidence type="ECO:0000259" key="5">
    <source>
        <dbReference type="Pfam" id="PF05506"/>
    </source>
</evidence>
<dbReference type="AlphaFoldDB" id="A0A316ANI4"/>
<dbReference type="OrthoDB" id="980947at2"/>
<reference evidence="6 7" key="1">
    <citation type="submission" date="2018-03" db="EMBL/GenBank/DDBJ databases">
        <title>Genomic Encyclopedia of Archaeal and Bacterial Type Strains, Phase II (KMG-II): from individual species to whole genera.</title>
        <authorList>
            <person name="Goeker M."/>
        </authorList>
    </citation>
    <scope>NUCLEOTIDE SEQUENCE [LARGE SCALE GENOMIC DNA]</scope>
    <source>
        <strain evidence="6 7">DSM 100346</strain>
    </source>
</reference>
<dbReference type="InterPro" id="IPR017850">
    <property type="entry name" value="Alkaline_phosphatase_core_sf"/>
</dbReference>
<dbReference type="RefSeq" id="WP_109673952.1">
    <property type="nucleotide sequence ID" value="NZ_QGDT01000003.1"/>
</dbReference>
<dbReference type="EMBL" id="QGDT01000003">
    <property type="protein sequence ID" value="PWJ59051.1"/>
    <property type="molecule type" value="Genomic_DNA"/>
</dbReference>
<dbReference type="NCBIfam" id="TIGR01409">
    <property type="entry name" value="TAT_signal_seq"/>
    <property type="match status" value="1"/>
</dbReference>
<dbReference type="NCBIfam" id="TIGR03396">
    <property type="entry name" value="PC_PLC"/>
    <property type="match status" value="1"/>
</dbReference>
<sequence>MESRREFIKKATMLTGAAGFLSMMPESIQKALAIDPAPGSTYLDAEHIVVLMQENRSFDHAYGTLQGVRGFNDPRAIRLPNDNLVWLQTNAFGETHIPFRLNMRETNATWMGSLPHSWTNQVDARNNGLYDRWLIAKAPGDKEYKKMPLTQGYYNREDIPFYYAFADAFTVADQNFCSALAGTTTNRLYLWSGTIRESPSIDSFANVENHHVNSRHEASWKTFPERLEEHGIPWRMYQNELSIETGLTGDQDDWLANFTDNPIEWFKQYNIRYHTKYQDYLADKEKELRVQTEQLQAKLKEKATEEEKKGLDQKLKTLAFIEKERQQWSAENFEKLSQYQKNLHQKAFTTNVNDPDYRNITTVQYHDGDIIREAKAPQGDILHQFRTDVNEGKLPTVSWLVAPKNFSDHPSSPWYGAWYVSETLDILTKNPEVWKKTIFILCYDENDGYFDHVPPFVVPNPNKSNTGKVSKDIDAALEYVTLEQDLSLEGRKDGRESPIGLGYRVPLVIASPWNRGGKVFSEVSDHTSILQFMETFLQHKTGKNIKEENISQWRRTICSDLTASFTPYNGEKIDLPAFVDRAAFMEGIHNAQFKKLPSGYKALTEEEVKQINENPYQSSLMTKQEKGIRPACPLPYEMYANGELMADKSAFSIRLKAGNDIFGKKASGSPFTIYAKNCLNMEDSVRNYAVSAGDELMDEWSLSDFHNGQYRLSVYGPNGFYREFRGSGASEPISISCIYQKDNKGKASGNVVVQLKPSRTSKPIKLQITDNAYHTKGQSKTLTWGSGKTDSKTMVLNLEKDHHWYDFSVQIEGDAHFSQRFAGHVETGKESMTDPLMGQVNS</sequence>
<dbReference type="InterPro" id="IPR017767">
    <property type="entry name" value="PC-PLC"/>
</dbReference>
<keyword evidence="7" id="KW-1185">Reference proteome</keyword>
<gene>
    <name evidence="6" type="ORF">CLV98_103424</name>
</gene>
<keyword evidence="4" id="KW-0175">Coiled coil</keyword>
<proteinExistence type="inferred from homology"/>
<dbReference type="Proteomes" id="UP000245880">
    <property type="component" value="Unassembled WGS sequence"/>
</dbReference>
<protein>
    <recommendedName>
        <fullName evidence="2">phospholipase C</fullName>
        <ecNumber evidence="2">3.1.4.3</ecNumber>
    </recommendedName>
</protein>
<dbReference type="PANTHER" id="PTHR31956">
    <property type="entry name" value="NON-SPECIFIC PHOSPHOLIPASE C4-RELATED"/>
    <property type="match status" value="1"/>
</dbReference>
<feature type="coiled-coil region" evidence="4">
    <location>
        <begin position="281"/>
        <end position="331"/>
    </location>
</feature>
<evidence type="ECO:0000313" key="7">
    <source>
        <dbReference type="Proteomes" id="UP000245880"/>
    </source>
</evidence>
<evidence type="ECO:0000256" key="1">
    <source>
        <dbReference type="ARBA" id="ARBA00009717"/>
    </source>
</evidence>
<comment type="caution">
    <text evidence="6">The sequence shown here is derived from an EMBL/GenBank/DDBJ whole genome shotgun (WGS) entry which is preliminary data.</text>
</comment>
<feature type="domain" description="Bacterial phospholipase C C-terminal" evidence="5">
    <location>
        <begin position="739"/>
        <end position="824"/>
    </location>
</feature>
<feature type="domain" description="Bacterial phospholipase C C-terminal" evidence="5">
    <location>
        <begin position="630"/>
        <end position="726"/>
    </location>
</feature>
<evidence type="ECO:0000313" key="6">
    <source>
        <dbReference type="EMBL" id="PWJ59051.1"/>
    </source>
</evidence>
<accession>A0A316ANI4</accession>
<dbReference type="PROSITE" id="PS51318">
    <property type="entry name" value="TAT"/>
    <property type="match status" value="1"/>
</dbReference>
<dbReference type="InterPro" id="IPR007312">
    <property type="entry name" value="Phosphoesterase"/>
</dbReference>
<organism evidence="6 7">
    <name type="scientific">Dyadobacter jejuensis</name>
    <dbReference type="NCBI Taxonomy" id="1082580"/>
    <lineage>
        <taxon>Bacteria</taxon>
        <taxon>Pseudomonadati</taxon>
        <taxon>Bacteroidota</taxon>
        <taxon>Cytophagia</taxon>
        <taxon>Cytophagales</taxon>
        <taxon>Spirosomataceae</taxon>
        <taxon>Dyadobacter</taxon>
    </lineage>
</organism>
<dbReference type="InterPro" id="IPR006311">
    <property type="entry name" value="TAT_signal"/>
</dbReference>
<name>A0A316ANI4_9BACT</name>
<comment type="similarity">
    <text evidence="1">Belongs to the bacterial phospholipase C family.</text>
</comment>
<dbReference type="InterPro" id="IPR008475">
    <property type="entry name" value="PLipase_C_C"/>
</dbReference>
<dbReference type="GO" id="GO:0034480">
    <property type="term" value="F:phosphatidylcholine phospholipase C activity"/>
    <property type="evidence" value="ECO:0007669"/>
    <property type="project" value="UniProtKB-EC"/>
</dbReference>
<keyword evidence="3" id="KW-0378">Hydrolase</keyword>